<name>A0A1I4HIW8_9RHOB</name>
<evidence type="ECO:0000313" key="2">
    <source>
        <dbReference type="EMBL" id="SFL41643.1"/>
    </source>
</evidence>
<evidence type="ECO:0000256" key="1">
    <source>
        <dbReference type="SAM" id="SignalP"/>
    </source>
</evidence>
<protein>
    <recommendedName>
        <fullName evidence="4">SnoaL-like domain-containing protein</fullName>
    </recommendedName>
</protein>
<feature type="chain" id="PRO_5011727858" description="SnoaL-like domain-containing protein" evidence="1">
    <location>
        <begin position="21"/>
        <end position="161"/>
    </location>
</feature>
<dbReference type="OrthoDB" id="7706919at2"/>
<keyword evidence="3" id="KW-1185">Reference proteome</keyword>
<gene>
    <name evidence="2" type="ORF">SAMN04488036_11349</name>
</gene>
<evidence type="ECO:0000313" key="3">
    <source>
        <dbReference type="Proteomes" id="UP000198851"/>
    </source>
</evidence>
<evidence type="ECO:0008006" key="4">
    <source>
        <dbReference type="Google" id="ProtNLM"/>
    </source>
</evidence>
<dbReference type="RefSeq" id="WP_093326112.1">
    <property type="nucleotide sequence ID" value="NZ_FOSZ01000013.1"/>
</dbReference>
<proteinExistence type="predicted"/>
<organism evidence="2 3">
    <name type="scientific">Shimia haliotis</name>
    <dbReference type="NCBI Taxonomy" id="1280847"/>
    <lineage>
        <taxon>Bacteria</taxon>
        <taxon>Pseudomonadati</taxon>
        <taxon>Pseudomonadota</taxon>
        <taxon>Alphaproteobacteria</taxon>
        <taxon>Rhodobacterales</taxon>
        <taxon>Roseobacteraceae</taxon>
    </lineage>
</organism>
<dbReference type="AlphaFoldDB" id="A0A1I4HIW8"/>
<feature type="signal peptide" evidence="1">
    <location>
        <begin position="1"/>
        <end position="20"/>
    </location>
</feature>
<reference evidence="3" key="1">
    <citation type="submission" date="2016-10" db="EMBL/GenBank/DDBJ databases">
        <authorList>
            <person name="Varghese N."/>
            <person name="Submissions S."/>
        </authorList>
    </citation>
    <scope>NUCLEOTIDE SEQUENCE [LARGE SCALE GENOMIC DNA]</scope>
    <source>
        <strain evidence="3">DSM 28453</strain>
    </source>
</reference>
<sequence>MKRITATAIGLVLAAGLAYATPTGKAEDLVDRYHTATTEAGISANWRDWHPDASHQVHVLTGLAGQDFSFSYAISEWETLPDWQNNPEVVEAMEGYSEVGRSERQQTLETQEGMAVITTTVKVQYDWDGYKGTMTETDRFEITTLAGRSVIRRLTSTYDYR</sequence>
<dbReference type="EMBL" id="FOSZ01000013">
    <property type="protein sequence ID" value="SFL41643.1"/>
    <property type="molecule type" value="Genomic_DNA"/>
</dbReference>
<dbReference type="STRING" id="1280847.SAMN04488036_11349"/>
<accession>A0A1I4HIW8</accession>
<dbReference type="Proteomes" id="UP000198851">
    <property type="component" value="Unassembled WGS sequence"/>
</dbReference>
<keyword evidence="1" id="KW-0732">Signal</keyword>